<organism evidence="2 3">
    <name type="scientific">Actinomadura rayongensis</name>
    <dbReference type="NCBI Taxonomy" id="1429076"/>
    <lineage>
        <taxon>Bacteria</taxon>
        <taxon>Bacillati</taxon>
        <taxon>Actinomycetota</taxon>
        <taxon>Actinomycetes</taxon>
        <taxon>Streptosporangiales</taxon>
        <taxon>Thermomonosporaceae</taxon>
        <taxon>Actinomadura</taxon>
    </lineage>
</organism>
<keyword evidence="3" id="KW-1185">Reference proteome</keyword>
<dbReference type="RefSeq" id="WP_161104709.1">
    <property type="nucleotide sequence ID" value="NZ_WUTW01000004.1"/>
</dbReference>
<dbReference type="AlphaFoldDB" id="A0A6I4W705"/>
<evidence type="ECO:0000313" key="2">
    <source>
        <dbReference type="EMBL" id="MXQ66519.1"/>
    </source>
</evidence>
<proteinExistence type="predicted"/>
<comment type="caution">
    <text evidence="2">The sequence shown here is derived from an EMBL/GenBank/DDBJ whole genome shotgun (WGS) entry which is preliminary data.</text>
</comment>
<name>A0A6I4W705_9ACTN</name>
<reference evidence="2 3" key="1">
    <citation type="submission" date="2019-12" db="EMBL/GenBank/DDBJ databases">
        <title>Nocardia macrotermitis sp. nov. and Nocardia aurantia sp. nov., isolated from the gut of the fungus growing-termite Macrotermes natalensis.</title>
        <authorList>
            <person name="Christine B."/>
            <person name="Rene B."/>
        </authorList>
    </citation>
    <scope>NUCLEOTIDE SEQUENCE [LARGE SCALE GENOMIC DNA]</scope>
    <source>
        <strain evidence="2 3">DSM 102126</strain>
    </source>
</reference>
<protein>
    <submittedName>
        <fullName evidence="2">CHAT domain-containing protein</fullName>
    </submittedName>
</protein>
<evidence type="ECO:0000259" key="1">
    <source>
        <dbReference type="Pfam" id="PF12770"/>
    </source>
</evidence>
<evidence type="ECO:0000313" key="3">
    <source>
        <dbReference type="Proteomes" id="UP000431901"/>
    </source>
</evidence>
<feature type="domain" description="CHAT" evidence="1">
    <location>
        <begin position="533"/>
        <end position="747"/>
    </location>
</feature>
<gene>
    <name evidence="2" type="ORF">GQ466_21100</name>
</gene>
<dbReference type="EMBL" id="WUTW01000004">
    <property type="protein sequence ID" value="MXQ66519.1"/>
    <property type="molecule type" value="Genomic_DNA"/>
</dbReference>
<accession>A0A6I4W705</accession>
<sequence>METRPGAGPDDRAAALLRIELMDVLAARGDVAGALAEAELARPVVTGADADRLDAAVARALAHAGRLPEATALAMDTLRRLRRGGDPVTRVDLLTALGTAQALRGSAGCARAALAEAVATAADAGLAARAAAARADLALAAARGGDLPDALALFAAAEPGLSGELLARCRLGRAETLLRAGLPAEARGLLARTLAESGGHRAAVADGLLLLGHAELADGAPDAAASTAERARAAFAAQGRTGWTRPAEHLLLRARYAAGDRSPLLLATARAVAARLDAGGWTTAAAQARVIAARVALHLGRPDAVPPAVPVRAGPAALRAASWHLAALERCGRGDRTGARAAVETGLTILAAHADALAAHEPRALAAGTGADLAALGLELADTPHDLLAAEERRRTLARRPAAVRPPRDPARAAALTEIRTLSARQAAATAETAACPILARRLLRLEATLRMDALRRTPERTPAPPSLHELSAALDGRVLVELVRIGDELHAVTVRDGRARRHVLGPYAAAARETALLRTSVDHADAPPRSLLLTPLRTVLEDRELVLAPTGALHGLPWATLPELAGRPFTVTPSAAAWLRAHRVPRRTGRTVLAAGPGLDHAEDEITRVATAHPGADRLTGPAATAEAVRDALDGAAVAHVAAHGAFRPGNPLFSGLRMADGPLLAHDLEDIAAVPPLIVLSACDAGRSTGGAAMLGLPGVLLALGARTVIAPVTRVADAESAPFMEALYQALATGTPPAHALAEAPVTPGTAGFLCFGAS</sequence>
<dbReference type="Pfam" id="PF12770">
    <property type="entry name" value="CHAT"/>
    <property type="match status" value="1"/>
</dbReference>
<dbReference type="InterPro" id="IPR024983">
    <property type="entry name" value="CHAT_dom"/>
</dbReference>
<dbReference type="Proteomes" id="UP000431901">
    <property type="component" value="Unassembled WGS sequence"/>
</dbReference>
<dbReference type="OrthoDB" id="9761935at2"/>